<dbReference type="Pfam" id="PF00005">
    <property type="entry name" value="ABC_tran"/>
    <property type="match status" value="1"/>
</dbReference>
<dbReference type="PROSITE" id="PS00211">
    <property type="entry name" value="ABC_TRANSPORTER_1"/>
    <property type="match status" value="1"/>
</dbReference>
<evidence type="ECO:0000256" key="1">
    <source>
        <dbReference type="ARBA" id="ARBA00004202"/>
    </source>
</evidence>
<dbReference type="GO" id="GO:0005524">
    <property type="term" value="F:ATP binding"/>
    <property type="evidence" value="ECO:0007669"/>
    <property type="project" value="UniProtKB-KW"/>
</dbReference>
<evidence type="ECO:0000256" key="2">
    <source>
        <dbReference type="ARBA" id="ARBA00005417"/>
    </source>
</evidence>
<dbReference type="InterPro" id="IPR003439">
    <property type="entry name" value="ABC_transporter-like_ATP-bd"/>
</dbReference>
<dbReference type="CDD" id="cd03257">
    <property type="entry name" value="ABC_NikE_OppD_transporters"/>
    <property type="match status" value="1"/>
</dbReference>
<dbReference type="GO" id="GO:0016887">
    <property type="term" value="F:ATP hydrolysis activity"/>
    <property type="evidence" value="ECO:0007669"/>
    <property type="project" value="InterPro"/>
</dbReference>
<protein>
    <submittedName>
        <fullName evidence="9">Peptide ABC transporter ATP-binding protein</fullName>
    </submittedName>
</protein>
<dbReference type="InterPro" id="IPR017871">
    <property type="entry name" value="ABC_transporter-like_CS"/>
</dbReference>
<accession>A0A0A2TGF0</accession>
<dbReference type="InterPro" id="IPR003593">
    <property type="entry name" value="AAA+_ATPase"/>
</dbReference>
<comment type="similarity">
    <text evidence="2">Belongs to the ABC transporter superfamily.</text>
</comment>
<keyword evidence="4" id="KW-1003">Cell membrane</keyword>
<keyword evidence="5" id="KW-0547">Nucleotide-binding</keyword>
<dbReference type="PANTHER" id="PTHR43297">
    <property type="entry name" value="OLIGOPEPTIDE TRANSPORT ATP-BINDING PROTEIN APPD"/>
    <property type="match status" value="1"/>
</dbReference>
<evidence type="ECO:0000259" key="8">
    <source>
        <dbReference type="PROSITE" id="PS50893"/>
    </source>
</evidence>
<dbReference type="Gene3D" id="3.40.50.300">
    <property type="entry name" value="P-loop containing nucleotide triphosphate hydrolases"/>
    <property type="match status" value="1"/>
</dbReference>
<dbReference type="InterPro" id="IPR050388">
    <property type="entry name" value="ABC_Ni/Peptide_Import"/>
</dbReference>
<evidence type="ECO:0000256" key="5">
    <source>
        <dbReference type="ARBA" id="ARBA00022741"/>
    </source>
</evidence>
<dbReference type="FunFam" id="3.40.50.300:FF:000016">
    <property type="entry name" value="Oligopeptide ABC transporter ATP-binding component"/>
    <property type="match status" value="1"/>
</dbReference>
<keyword evidence="3" id="KW-0813">Transport</keyword>
<evidence type="ECO:0000313" key="9">
    <source>
        <dbReference type="EMBL" id="KGP74644.1"/>
    </source>
</evidence>
<dbReference type="STRING" id="1385514.N782_01035"/>
<dbReference type="InterPro" id="IPR027417">
    <property type="entry name" value="P-loop_NTPase"/>
</dbReference>
<dbReference type="GO" id="GO:0005886">
    <property type="term" value="C:plasma membrane"/>
    <property type="evidence" value="ECO:0007669"/>
    <property type="project" value="UniProtKB-SubCell"/>
</dbReference>
<name>A0A0A2TGF0_9BACI</name>
<evidence type="ECO:0000256" key="3">
    <source>
        <dbReference type="ARBA" id="ARBA00022448"/>
    </source>
</evidence>
<feature type="domain" description="ABC transporter" evidence="8">
    <location>
        <begin position="5"/>
        <end position="257"/>
    </location>
</feature>
<keyword evidence="10" id="KW-1185">Reference proteome</keyword>
<dbReference type="InterPro" id="IPR013563">
    <property type="entry name" value="Oligopep_ABC_C"/>
</dbReference>
<reference evidence="9 10" key="1">
    <citation type="journal article" date="2015" name="Stand. Genomic Sci.">
        <title>High quality draft genome sequence of the moderately halophilic bacterium Pontibacillus yanchengensis Y32(T) and comparison among Pontibacillus genomes.</title>
        <authorList>
            <person name="Huang J."/>
            <person name="Qiao Z.X."/>
            <person name="Tang J.W."/>
            <person name="Wang G."/>
        </authorList>
    </citation>
    <scope>NUCLEOTIDE SEQUENCE [LARGE SCALE GENOMIC DNA]</scope>
    <source>
        <strain evidence="9 10">Y32</strain>
    </source>
</reference>
<dbReference type="EMBL" id="AVBF01000001">
    <property type="protein sequence ID" value="KGP74644.1"/>
    <property type="molecule type" value="Genomic_DNA"/>
</dbReference>
<evidence type="ECO:0000256" key="7">
    <source>
        <dbReference type="ARBA" id="ARBA00023136"/>
    </source>
</evidence>
<comment type="subcellular location">
    <subcellularLocation>
        <location evidence="1">Cell membrane</location>
        <topology evidence="1">Peripheral membrane protein</topology>
    </subcellularLocation>
</comment>
<sequence>MDNVLEIKNLHIDVKKDDSTYNVVKDVNVSIGKQQIYGIVGESGSGKSLTALSIMGLLANPPLHVSKGSIQFEGDRELLDMSFKEMKKIRGKEISMIFQEPMTALDPLFTIQDQLMEALKFHTKLSKSEMKQACIDIIERVGIPRPKEVLKDYPHQLSGGMRQRVMIAIAMLCNPKLLLADEPTTALDVTIQAQILDLMKELREDFETSILMITHDLGVIAETCQRVAVMYAGEVVEESDVVSLFHSPKHPYTKGLLKSMVSGNRHDDLYSIPGKVPSVEQMPSGCRFATRCPHVMDICHTQTPPVQEVEADHTCQCWLYQEELVKNG</sequence>
<dbReference type="OrthoDB" id="9802264at2"/>
<dbReference type="NCBIfam" id="TIGR01727">
    <property type="entry name" value="oligo_HPY"/>
    <property type="match status" value="1"/>
</dbReference>
<evidence type="ECO:0000313" key="10">
    <source>
        <dbReference type="Proteomes" id="UP000030147"/>
    </source>
</evidence>
<dbReference type="PANTHER" id="PTHR43297:SF2">
    <property type="entry name" value="DIPEPTIDE TRANSPORT ATP-BINDING PROTEIN DPPD"/>
    <property type="match status" value="1"/>
</dbReference>
<evidence type="ECO:0000256" key="4">
    <source>
        <dbReference type="ARBA" id="ARBA00022475"/>
    </source>
</evidence>
<dbReference type="Pfam" id="PF08352">
    <property type="entry name" value="oligo_HPY"/>
    <property type="match status" value="1"/>
</dbReference>
<dbReference type="AlphaFoldDB" id="A0A0A2TGF0"/>
<dbReference type="RefSeq" id="WP_036815325.1">
    <property type="nucleotide sequence ID" value="NZ_AVBF01000001.1"/>
</dbReference>
<evidence type="ECO:0000256" key="6">
    <source>
        <dbReference type="ARBA" id="ARBA00022840"/>
    </source>
</evidence>
<dbReference type="GO" id="GO:0015833">
    <property type="term" value="P:peptide transport"/>
    <property type="evidence" value="ECO:0007669"/>
    <property type="project" value="InterPro"/>
</dbReference>
<dbReference type="Proteomes" id="UP000030147">
    <property type="component" value="Unassembled WGS sequence"/>
</dbReference>
<gene>
    <name evidence="9" type="ORF">N782_01035</name>
</gene>
<dbReference type="PROSITE" id="PS50893">
    <property type="entry name" value="ABC_TRANSPORTER_2"/>
    <property type="match status" value="1"/>
</dbReference>
<keyword evidence="7" id="KW-0472">Membrane</keyword>
<proteinExistence type="inferred from homology"/>
<dbReference type="SMART" id="SM00382">
    <property type="entry name" value="AAA"/>
    <property type="match status" value="1"/>
</dbReference>
<dbReference type="SUPFAM" id="SSF52540">
    <property type="entry name" value="P-loop containing nucleoside triphosphate hydrolases"/>
    <property type="match status" value="1"/>
</dbReference>
<keyword evidence="6 9" id="KW-0067">ATP-binding</keyword>
<dbReference type="eggNOG" id="COG0444">
    <property type="taxonomic scope" value="Bacteria"/>
</dbReference>
<comment type="caution">
    <text evidence="9">The sequence shown here is derived from an EMBL/GenBank/DDBJ whole genome shotgun (WGS) entry which is preliminary data.</text>
</comment>
<organism evidence="9 10">
    <name type="scientific">Pontibacillus yanchengensis Y32</name>
    <dbReference type="NCBI Taxonomy" id="1385514"/>
    <lineage>
        <taxon>Bacteria</taxon>
        <taxon>Bacillati</taxon>
        <taxon>Bacillota</taxon>
        <taxon>Bacilli</taxon>
        <taxon>Bacillales</taxon>
        <taxon>Bacillaceae</taxon>
        <taxon>Pontibacillus</taxon>
    </lineage>
</organism>